<protein>
    <submittedName>
        <fullName evidence="1">Uncharacterized protein</fullName>
    </submittedName>
</protein>
<dbReference type="EMBL" id="AKIJ01000002">
    <property type="protein sequence ID" value="KFG26554.1"/>
    <property type="molecule type" value="Genomic_DNA"/>
</dbReference>
<comment type="caution">
    <text evidence="1">The sequence shown here is derived from an EMBL/GenBank/DDBJ whole genome shotgun (WGS) entry which is preliminary data.</text>
</comment>
<evidence type="ECO:0000313" key="2">
    <source>
        <dbReference type="Proteomes" id="UP000054524"/>
    </source>
</evidence>
<name>A0A086J336_NEMA1</name>
<dbReference type="Proteomes" id="UP000054524">
    <property type="component" value="Unassembled WGS sequence"/>
</dbReference>
<dbReference type="HOGENOM" id="CLU_009683_3_0_1"/>
<reference evidence="1 2" key="1">
    <citation type="journal article" date="2014" name="Genome Announc.">
        <title>Genome Sequence of the Microsporidian Species Nematocida sp1 Strain ERTm6 (ATCC PRA-372).</title>
        <authorList>
            <person name="Bakowski M.A."/>
            <person name="Priest M."/>
            <person name="Young S."/>
            <person name="Cuomo C.A."/>
            <person name="Troemel E.R."/>
        </authorList>
    </citation>
    <scope>NUCLEOTIDE SEQUENCE [LARGE SCALE GENOMIC DNA]</scope>
    <source>
        <strain evidence="1 2">ERTm6</strain>
    </source>
</reference>
<accession>A0A086J336</accession>
<gene>
    <name evidence="1" type="ORF">NESG_00705</name>
</gene>
<dbReference type="GeneID" id="77675678"/>
<dbReference type="RefSeq" id="XP_052905109.1">
    <property type="nucleotide sequence ID" value="XM_053048349.1"/>
</dbReference>
<keyword evidence="2" id="KW-1185">Reference proteome</keyword>
<dbReference type="AlphaFoldDB" id="A0A086J336"/>
<proteinExistence type="predicted"/>
<sequence>MQKSKIRVDTKQLKLCMAIILFGLILNVQSKLSIGEIEKINHTFITPIKCSNDFRAYKQKTYINPCGPLNLLRGYLYHTMGYVYNKRCFSPEIQCDYTLSTHPGRPVSSPQYYELFRNPDKDSAYSPISDNSTDEVYLSEFSNCLVNMFALRSPSFIEDDKRPSRFTRFLSCKKLKKHAHYILASIFLSTEGVKVPLFYDGNESTLTLYKNNLRARIFHVQMAGSLLELQKNFESFEVFNKCIDTLDFLMDSKNIEMADAKYSMDIKDKERFDDGYFLNHPHFIIQAYLALFLKKKKDAIKFINAVHELLLDRIMDEDDDVNSKQKLEKVFSECFVFDSENTEYRNNYDAIEEMELEINKRKAMPFHNSYELSLYRNKAIVKRKEGEEELDEKLPGTNGSVETALLGLLYIGLYNFNTGTHEHASWTSSEKSIELNSVAEMITRQVYPSPKLMKSWWSYLRSMNTGGISYKPTSSLMNNGILNMLRAILYMTNAHTNYKKELEKIADSLIRTESSKKYTMKEINRKLVKMFNLLENDKTDFRVKSLQIDEFSNTQGASDLFGKVFFSYMENKKKIIVTLDISQNATVIYFAGDSVKEIINRSDINTLFTKKKCFFHCLLVKYAEYIKNGSRLNSSCVMDINRKLNGEIGVNYSHNTNRLFLLGPIKTIECKDVLITNAIVYCLIKCTDRNSPRVRFISNLVASLFSADRRYMQHILQRIICSKGIEKGFYPNIKIEEEEYYAGSAQKDEIQEIFRHIADTKNREGLKCILEYAVSVHSYTPEECSNILNSSNLAAIIMGILNREQPSTSSECNSTSRPLQIRES</sequence>
<evidence type="ECO:0000313" key="1">
    <source>
        <dbReference type="EMBL" id="KFG26554.1"/>
    </source>
</evidence>
<organism evidence="1 2">
    <name type="scientific">Nematocida ausubeli (strain ATCC PRA-371 / ERTm2)</name>
    <name type="common">Nematode killer fungus</name>
    <dbReference type="NCBI Taxonomy" id="1913371"/>
    <lineage>
        <taxon>Eukaryota</taxon>
        <taxon>Fungi</taxon>
        <taxon>Fungi incertae sedis</taxon>
        <taxon>Microsporidia</taxon>
        <taxon>Nematocida</taxon>
    </lineage>
</organism>